<name>A0A1B6EIE2_9HEMI</name>
<organism evidence="1">
    <name type="scientific">Cuerna arida</name>
    <dbReference type="NCBI Taxonomy" id="1464854"/>
    <lineage>
        <taxon>Eukaryota</taxon>
        <taxon>Metazoa</taxon>
        <taxon>Ecdysozoa</taxon>
        <taxon>Arthropoda</taxon>
        <taxon>Hexapoda</taxon>
        <taxon>Insecta</taxon>
        <taxon>Pterygota</taxon>
        <taxon>Neoptera</taxon>
        <taxon>Paraneoptera</taxon>
        <taxon>Hemiptera</taxon>
        <taxon>Auchenorrhyncha</taxon>
        <taxon>Membracoidea</taxon>
        <taxon>Cicadellidae</taxon>
        <taxon>Cicadellinae</taxon>
        <taxon>Proconiini</taxon>
        <taxon>Cuerna</taxon>
    </lineage>
</organism>
<proteinExistence type="predicted"/>
<dbReference type="AlphaFoldDB" id="A0A1B6EIE2"/>
<dbReference type="Gene3D" id="1.20.120.1880">
    <property type="entry name" value="Nucleoporin, helical C-terminal domain"/>
    <property type="match status" value="1"/>
</dbReference>
<gene>
    <name evidence="1" type="ORF">g.47301</name>
</gene>
<dbReference type="EMBL" id="GECZ01032091">
    <property type="protein sequence ID" value="JAS37678.1"/>
    <property type="molecule type" value="Transcribed_RNA"/>
</dbReference>
<feature type="non-terminal residue" evidence="1">
    <location>
        <position position="107"/>
    </location>
</feature>
<reference evidence="1" key="1">
    <citation type="submission" date="2015-11" db="EMBL/GenBank/DDBJ databases">
        <title>De novo transcriptome assembly of four potential Pierce s Disease insect vectors from Arizona vineyards.</title>
        <authorList>
            <person name="Tassone E.E."/>
        </authorList>
    </citation>
    <scope>NUCLEOTIDE SEQUENCE</scope>
</reference>
<protein>
    <submittedName>
        <fullName evidence="1">Uncharacterized protein</fullName>
    </submittedName>
</protein>
<sequence length="107" mass="12427">ALILDRVGQLYKTHMNSDTCFPLEFLILELEVWSCDLGANHCLVPYGFFKMGVKADVLIKAYSQIFLQNPDVWISPDMNFHIFYSFCELLIIVKSEIETFLSTERLK</sequence>
<dbReference type="InterPro" id="IPR042538">
    <property type="entry name" value="Nucleoporin_Nup155_C_3"/>
</dbReference>
<accession>A0A1B6EIE2</accession>
<feature type="non-terminal residue" evidence="1">
    <location>
        <position position="1"/>
    </location>
</feature>
<evidence type="ECO:0000313" key="1">
    <source>
        <dbReference type="EMBL" id="JAS37678.1"/>
    </source>
</evidence>